<name>A0AAD4MIB9_9BILA</name>
<dbReference type="Proteomes" id="UP001201812">
    <property type="component" value="Unassembled WGS sequence"/>
</dbReference>
<gene>
    <name evidence="2" type="ORF">DdX_19833</name>
</gene>
<evidence type="ECO:0000313" key="3">
    <source>
        <dbReference type="Proteomes" id="UP001201812"/>
    </source>
</evidence>
<keyword evidence="3" id="KW-1185">Reference proteome</keyword>
<comment type="caution">
    <text evidence="2">The sequence shown here is derived from an EMBL/GenBank/DDBJ whole genome shotgun (WGS) entry which is preliminary data.</text>
</comment>
<evidence type="ECO:0000256" key="1">
    <source>
        <dbReference type="SAM" id="MobiDB-lite"/>
    </source>
</evidence>
<feature type="region of interest" description="Disordered" evidence="1">
    <location>
        <begin position="1"/>
        <end position="36"/>
    </location>
</feature>
<evidence type="ECO:0000313" key="2">
    <source>
        <dbReference type="EMBL" id="KAI1694957.1"/>
    </source>
</evidence>
<protein>
    <submittedName>
        <fullName evidence="2">Uncharacterized protein</fullName>
    </submittedName>
</protein>
<accession>A0AAD4MIB9</accession>
<sequence length="164" mass="18484">MNSGGKEDRESKNENNAVSPTTILIPKEERRNPTKNSIKAEMATAENDTTDGCRMDTVSNERNNISRLQEATNKNFRPRSYSKNIDQEVPPKKFRQEVQSNPGQEVEKAKVNGHGYLYPGTNIPEYQYPGIQMSLSTNVPWCKRSGDECRVPKVNRLVAANGQQ</sequence>
<proteinExistence type="predicted"/>
<organism evidence="2 3">
    <name type="scientific">Ditylenchus destructor</name>
    <dbReference type="NCBI Taxonomy" id="166010"/>
    <lineage>
        <taxon>Eukaryota</taxon>
        <taxon>Metazoa</taxon>
        <taxon>Ecdysozoa</taxon>
        <taxon>Nematoda</taxon>
        <taxon>Chromadorea</taxon>
        <taxon>Rhabditida</taxon>
        <taxon>Tylenchina</taxon>
        <taxon>Tylenchomorpha</taxon>
        <taxon>Sphaerularioidea</taxon>
        <taxon>Anguinidae</taxon>
        <taxon>Anguininae</taxon>
        <taxon>Ditylenchus</taxon>
    </lineage>
</organism>
<reference evidence="2" key="1">
    <citation type="submission" date="2022-01" db="EMBL/GenBank/DDBJ databases">
        <title>Genome Sequence Resource for Two Populations of Ditylenchus destructor, the Migratory Endoparasitic Phytonematode.</title>
        <authorList>
            <person name="Zhang H."/>
            <person name="Lin R."/>
            <person name="Xie B."/>
        </authorList>
    </citation>
    <scope>NUCLEOTIDE SEQUENCE</scope>
    <source>
        <strain evidence="2">BazhouSP</strain>
    </source>
</reference>
<feature type="compositionally biased region" description="Basic and acidic residues" evidence="1">
    <location>
        <begin position="1"/>
        <end position="13"/>
    </location>
</feature>
<dbReference type="EMBL" id="JAKKPZ010000455">
    <property type="protein sequence ID" value="KAI1694957.1"/>
    <property type="molecule type" value="Genomic_DNA"/>
</dbReference>
<dbReference type="AlphaFoldDB" id="A0AAD4MIB9"/>